<feature type="domain" description="Mur ligase C-terminal" evidence="3">
    <location>
        <begin position="268"/>
        <end position="390"/>
    </location>
</feature>
<dbReference type="Gene3D" id="3.40.1190.10">
    <property type="entry name" value="Mur-like, catalytic domain"/>
    <property type="match status" value="1"/>
</dbReference>
<dbReference type="Pfam" id="PF08245">
    <property type="entry name" value="Mur_ligase_M"/>
    <property type="match status" value="1"/>
</dbReference>
<dbReference type="AlphaFoldDB" id="A0A1F6CTJ5"/>
<dbReference type="GO" id="GO:0005524">
    <property type="term" value="F:ATP binding"/>
    <property type="evidence" value="ECO:0007669"/>
    <property type="project" value="InterPro"/>
</dbReference>
<comment type="caution">
    <text evidence="5">The sequence shown here is derived from an EMBL/GenBank/DDBJ whole genome shotgun (WGS) entry which is preliminary data.</text>
</comment>
<evidence type="ECO:0000259" key="4">
    <source>
        <dbReference type="Pfam" id="PF08245"/>
    </source>
</evidence>
<dbReference type="SUPFAM" id="SSF53244">
    <property type="entry name" value="MurD-like peptide ligases, peptide-binding domain"/>
    <property type="match status" value="1"/>
</dbReference>
<dbReference type="Proteomes" id="UP000176863">
    <property type="component" value="Unassembled WGS sequence"/>
</dbReference>
<dbReference type="PANTHER" id="PTHR23135">
    <property type="entry name" value="MUR LIGASE FAMILY MEMBER"/>
    <property type="match status" value="1"/>
</dbReference>
<comment type="subcellular location">
    <subcellularLocation>
        <location evidence="2">Cytoplasm</location>
    </subcellularLocation>
</comment>
<organism evidence="5 6">
    <name type="scientific">Candidatus Kaiserbacteria bacterium RIFCSPHIGHO2_01_FULL_53_29</name>
    <dbReference type="NCBI Taxonomy" id="1798480"/>
    <lineage>
        <taxon>Bacteria</taxon>
        <taxon>Candidatus Kaiseribacteriota</taxon>
    </lineage>
</organism>
<dbReference type="InterPro" id="IPR004101">
    <property type="entry name" value="Mur_ligase_C"/>
</dbReference>
<keyword evidence="2" id="KW-0961">Cell wall biogenesis/degradation</keyword>
<dbReference type="GO" id="GO:0016881">
    <property type="term" value="F:acid-amino acid ligase activity"/>
    <property type="evidence" value="ECO:0007669"/>
    <property type="project" value="InterPro"/>
</dbReference>
<dbReference type="InterPro" id="IPR036615">
    <property type="entry name" value="Mur_ligase_C_dom_sf"/>
</dbReference>
<feature type="domain" description="Mur ligase central" evidence="4">
    <location>
        <begin position="49"/>
        <end position="246"/>
    </location>
</feature>
<dbReference type="InterPro" id="IPR005761">
    <property type="entry name" value="UDP-N-AcMur-Glu-dNH2Pim_ligase"/>
</dbReference>
<comment type="pathway">
    <text evidence="2">Cell wall biogenesis; peptidoglycan biosynthesis.</text>
</comment>
<gene>
    <name evidence="5" type="ORF">A2851_05065</name>
</gene>
<reference evidence="5 6" key="1">
    <citation type="journal article" date="2016" name="Nat. Commun.">
        <title>Thousands of microbial genomes shed light on interconnected biogeochemical processes in an aquifer system.</title>
        <authorList>
            <person name="Anantharaman K."/>
            <person name="Brown C.T."/>
            <person name="Hug L.A."/>
            <person name="Sharon I."/>
            <person name="Castelle C.J."/>
            <person name="Probst A.J."/>
            <person name="Thomas B.C."/>
            <person name="Singh A."/>
            <person name="Wilkins M.J."/>
            <person name="Karaoz U."/>
            <person name="Brodie E.L."/>
            <person name="Williams K.H."/>
            <person name="Hubbard S.S."/>
            <person name="Banfield J.F."/>
        </authorList>
    </citation>
    <scope>NUCLEOTIDE SEQUENCE [LARGE SCALE GENOMIC DNA]</scope>
</reference>
<dbReference type="GO" id="GO:0005737">
    <property type="term" value="C:cytoplasm"/>
    <property type="evidence" value="ECO:0007669"/>
    <property type="project" value="UniProtKB-SubCell"/>
</dbReference>
<evidence type="ECO:0000259" key="3">
    <source>
        <dbReference type="Pfam" id="PF02875"/>
    </source>
</evidence>
<dbReference type="GO" id="GO:0051301">
    <property type="term" value="P:cell division"/>
    <property type="evidence" value="ECO:0007669"/>
    <property type="project" value="UniProtKB-KW"/>
</dbReference>
<dbReference type="SUPFAM" id="SSF53623">
    <property type="entry name" value="MurD-like peptide ligases, catalytic domain"/>
    <property type="match status" value="1"/>
</dbReference>
<keyword evidence="2" id="KW-0133">Cell shape</keyword>
<dbReference type="Pfam" id="PF02875">
    <property type="entry name" value="Mur_ligase_C"/>
    <property type="match status" value="1"/>
</dbReference>
<evidence type="ECO:0000256" key="2">
    <source>
        <dbReference type="RuleBase" id="RU004135"/>
    </source>
</evidence>
<evidence type="ECO:0000256" key="1">
    <source>
        <dbReference type="ARBA" id="ARBA00005898"/>
    </source>
</evidence>
<dbReference type="NCBIfam" id="TIGR01085">
    <property type="entry name" value="murE"/>
    <property type="match status" value="1"/>
</dbReference>
<keyword evidence="2" id="KW-0573">Peptidoglycan synthesis</keyword>
<proteinExistence type="inferred from homology"/>
<dbReference type="Gene3D" id="3.90.190.20">
    <property type="entry name" value="Mur ligase, C-terminal domain"/>
    <property type="match status" value="1"/>
</dbReference>
<dbReference type="EMBL" id="MFKT01000029">
    <property type="protein sequence ID" value="OGG52390.1"/>
    <property type="molecule type" value="Genomic_DNA"/>
</dbReference>
<comment type="similarity">
    <text evidence="1">Belongs to the MurCDEF family. MurE subfamily.</text>
</comment>
<keyword evidence="2" id="KW-0132">Cell division</keyword>
<dbReference type="GO" id="GO:0009252">
    <property type="term" value="P:peptidoglycan biosynthetic process"/>
    <property type="evidence" value="ECO:0007669"/>
    <property type="project" value="UniProtKB-UniPathway"/>
</dbReference>
<dbReference type="UniPathway" id="UPA00219"/>
<evidence type="ECO:0000313" key="6">
    <source>
        <dbReference type="Proteomes" id="UP000176863"/>
    </source>
</evidence>
<dbReference type="InterPro" id="IPR013221">
    <property type="entry name" value="Mur_ligase_cen"/>
</dbReference>
<name>A0A1F6CTJ5_9BACT</name>
<dbReference type="GO" id="GO:0071555">
    <property type="term" value="P:cell wall organization"/>
    <property type="evidence" value="ECO:0007669"/>
    <property type="project" value="UniProtKB-KW"/>
</dbReference>
<accession>A0A1F6CTJ5</accession>
<dbReference type="STRING" id="1798480.A2851_05065"/>
<sequence>MLENSMNRLKKMLLQVTPGVLLSLYHFALAHLGALWYGHPSREFLVIGVTGTKGKSSTTEYINAIFEEAGYATALLNSIRIKVGDVSTPNNMGRSMPGRSFIQRFLRRAVTAKCSLAILEMTSEGARQHRHRAIELDALVFTNLEPEHIESHGSYENYADAKFEIGLQLLRSKKRPRYMIANAGDAESARYFLLPVEHVLPFSLSANKPWSADSKGGYFTQDDGKISVQLPGEFSLKNALAAATVARAFGIETATIARALEKVTHIPGRTEEIREGQDFAVVVDYAHTPNSLQALFDAYRAHKKICILGSAGGGRDTWKRPVVGKIAEESCAYVILTNDDPYDEDPQKIIEEIAAGMEERPEIILGRRDAIRKGLQIAKSGDVVLITGKGVDAMAGKDGIKTKWSDAEVAREELLKLLATHAL</sequence>
<dbReference type="PANTHER" id="PTHR23135:SF4">
    <property type="entry name" value="UDP-N-ACETYLMURAMOYL-L-ALANYL-D-GLUTAMATE--2,6-DIAMINOPIMELATE LIGASE MURE HOMOLOG, CHLOROPLASTIC"/>
    <property type="match status" value="1"/>
</dbReference>
<keyword evidence="2" id="KW-0131">Cell cycle</keyword>
<dbReference type="GO" id="GO:0008360">
    <property type="term" value="P:regulation of cell shape"/>
    <property type="evidence" value="ECO:0007669"/>
    <property type="project" value="UniProtKB-KW"/>
</dbReference>
<dbReference type="InterPro" id="IPR036565">
    <property type="entry name" value="Mur-like_cat_sf"/>
</dbReference>
<evidence type="ECO:0000313" key="5">
    <source>
        <dbReference type="EMBL" id="OGG52390.1"/>
    </source>
</evidence>
<evidence type="ECO:0008006" key="7">
    <source>
        <dbReference type="Google" id="ProtNLM"/>
    </source>
</evidence>
<protein>
    <recommendedName>
        <fullName evidence="7">UDP-N-acetylmuramoyl-L-alanyl-D-glutamate--2, 6-diaminopimelate ligase</fullName>
    </recommendedName>
</protein>